<dbReference type="EMBL" id="JAJVCN010000005">
    <property type="protein sequence ID" value="MCE7011789.1"/>
    <property type="molecule type" value="Genomic_DNA"/>
</dbReference>
<gene>
    <name evidence="1" type="ORF">LWC34_54595</name>
</gene>
<dbReference type="RefSeq" id="WP_233734547.1">
    <property type="nucleotide sequence ID" value="NZ_JAJVCN010000005.1"/>
</dbReference>
<evidence type="ECO:0000313" key="2">
    <source>
        <dbReference type="Proteomes" id="UP001521150"/>
    </source>
</evidence>
<keyword evidence="2" id="KW-1185">Reference proteome</keyword>
<dbReference type="Proteomes" id="UP001521150">
    <property type="component" value="Unassembled WGS sequence"/>
</dbReference>
<accession>A0ABS8ZVS4</accession>
<organism evidence="1 2">
    <name type="scientific">Kibdelosporangium philippinense</name>
    <dbReference type="NCBI Taxonomy" id="211113"/>
    <lineage>
        <taxon>Bacteria</taxon>
        <taxon>Bacillati</taxon>
        <taxon>Actinomycetota</taxon>
        <taxon>Actinomycetes</taxon>
        <taxon>Pseudonocardiales</taxon>
        <taxon>Pseudonocardiaceae</taxon>
        <taxon>Kibdelosporangium</taxon>
    </lineage>
</organism>
<evidence type="ECO:0000313" key="1">
    <source>
        <dbReference type="EMBL" id="MCE7011789.1"/>
    </source>
</evidence>
<protein>
    <submittedName>
        <fullName evidence="1">Uncharacterized protein</fullName>
    </submittedName>
</protein>
<sequence length="430" mass="46701">MSIVEIGPTQRRLVEPDRPASARFRFRMVARGDKANALVVLSVKSLIRCHPNTGILLVDANDTPILKQDLFGVENDLEIVHAPPDDDDVARAVGRGSRQHLFYWRHSPKLRSALPPSDRYDVYSDADIIFLRPMDLMSLLGPLANGRIAAAVDESSLDHYQQLGVLASHPASTMLPAAGASGPLLQAGLIFTNPTDDGDFYDLFWDFAVSAARAGHLPDLPSDDMCIVTALLGQGGPLWERQLALGHEWNYITDAQKDAGIFGCAAHYGGHRAKALILSRREELFPPTDRTGSSCAWGTVARVDPATGPALVRGAWPHRVSLPAPSTSHEGLTVPVPFALSWLVPKGGKGFQMVATLARTSQQEQEDQADATFYVYIDGRLADRLQAQSGAVHVNIHLGTAETVTIIGVSNTPGCQAQLNEPFEQYSQHR</sequence>
<proteinExistence type="predicted"/>
<name>A0ABS8ZVS4_9PSEU</name>
<reference evidence="1 2" key="1">
    <citation type="submission" date="2021-12" db="EMBL/GenBank/DDBJ databases">
        <title>Genome sequence of Kibdelosporangium philippinense ATCC 49844.</title>
        <authorList>
            <person name="Fedorov E.A."/>
            <person name="Omeragic M."/>
            <person name="Shalygina K.F."/>
            <person name="Maclea K.S."/>
        </authorList>
    </citation>
    <scope>NUCLEOTIDE SEQUENCE [LARGE SCALE GENOMIC DNA]</scope>
    <source>
        <strain evidence="1 2">ATCC 49844</strain>
    </source>
</reference>
<comment type="caution">
    <text evidence="1">The sequence shown here is derived from an EMBL/GenBank/DDBJ whole genome shotgun (WGS) entry which is preliminary data.</text>
</comment>